<name>A0ACC2SUT0_9FUNG</name>
<comment type="caution">
    <text evidence="1">The sequence shown here is derived from an EMBL/GenBank/DDBJ whole genome shotgun (WGS) entry which is preliminary data.</text>
</comment>
<protein>
    <submittedName>
        <fullName evidence="1">Uncharacterized protein</fullName>
    </submittedName>
</protein>
<sequence length="65" mass="7137">MSCPHTPSATNGAHYRGPMYLSVEEDSTSPSSLLTGFHERYDSVPWKLVTLKGIAGSVRKKRSLT</sequence>
<evidence type="ECO:0000313" key="1">
    <source>
        <dbReference type="EMBL" id="KAJ9066026.1"/>
    </source>
</evidence>
<accession>A0ACC2SUT0</accession>
<dbReference type="Proteomes" id="UP001165960">
    <property type="component" value="Unassembled WGS sequence"/>
</dbReference>
<organism evidence="1 2">
    <name type="scientific">Entomophthora muscae</name>
    <dbReference type="NCBI Taxonomy" id="34485"/>
    <lineage>
        <taxon>Eukaryota</taxon>
        <taxon>Fungi</taxon>
        <taxon>Fungi incertae sedis</taxon>
        <taxon>Zoopagomycota</taxon>
        <taxon>Entomophthoromycotina</taxon>
        <taxon>Entomophthoromycetes</taxon>
        <taxon>Entomophthorales</taxon>
        <taxon>Entomophthoraceae</taxon>
        <taxon>Entomophthora</taxon>
    </lineage>
</organism>
<reference evidence="1" key="1">
    <citation type="submission" date="2022-04" db="EMBL/GenBank/DDBJ databases">
        <title>Genome of the entomopathogenic fungus Entomophthora muscae.</title>
        <authorList>
            <person name="Elya C."/>
            <person name="Lovett B.R."/>
            <person name="Lee E."/>
            <person name="Macias A.M."/>
            <person name="Hajek A.E."/>
            <person name="De Bivort B.L."/>
            <person name="Kasson M.T."/>
            <person name="De Fine Licht H.H."/>
            <person name="Stajich J.E."/>
        </authorList>
    </citation>
    <scope>NUCLEOTIDE SEQUENCE</scope>
    <source>
        <strain evidence="1">Berkeley</strain>
    </source>
</reference>
<dbReference type="EMBL" id="QTSX02004311">
    <property type="protein sequence ID" value="KAJ9066026.1"/>
    <property type="molecule type" value="Genomic_DNA"/>
</dbReference>
<evidence type="ECO:0000313" key="2">
    <source>
        <dbReference type="Proteomes" id="UP001165960"/>
    </source>
</evidence>
<gene>
    <name evidence="1" type="ORF">DSO57_1013684</name>
</gene>
<keyword evidence="2" id="KW-1185">Reference proteome</keyword>
<proteinExistence type="predicted"/>